<dbReference type="PANTHER" id="PTHR30024:SF47">
    <property type="entry name" value="TAURINE-BINDING PERIPLASMIC PROTEIN"/>
    <property type="match status" value="1"/>
</dbReference>
<evidence type="ECO:0000256" key="1">
    <source>
        <dbReference type="ARBA" id="ARBA00004418"/>
    </source>
</evidence>
<dbReference type="Proteomes" id="UP000264006">
    <property type="component" value="Chromosome"/>
</dbReference>
<evidence type="ECO:0000256" key="2">
    <source>
        <dbReference type="ARBA" id="ARBA00010742"/>
    </source>
</evidence>
<keyword evidence="6" id="KW-1185">Reference proteome</keyword>
<dbReference type="Gene3D" id="3.40.190.10">
    <property type="entry name" value="Periplasmic binding protein-like II"/>
    <property type="match status" value="2"/>
</dbReference>
<sequence>MRYAQAGTMTPTNTAQVAIPEVLGYWAEEGVVADQSVMQGSGEVVQALDAGNIDVTITTTAQAASAIAQGSPLRIIASYVNGNIWTPFVPEDSPIQEVEDLAGTTVGVPNLESGAVPTFGALLGTVGLGLDDVDLVAAGTGPEVVALLESGQIDVYAASDGHQALVQREKDMRGITNDAFGEIGFHVVMVARDDVVEEHRTALVGLMRGLFKGIVVARENPEAGVAMLYQVFPDNQPTGMSDEEVIEAGLPGLLARLANIQPVDGLEGNTTDEQIRAHLEFLIANGDLETDDLDGLVAQMWDPSLLEEANDFDRDAIVEQAATLEWQAYLP</sequence>
<dbReference type="GO" id="GO:0042597">
    <property type="term" value="C:periplasmic space"/>
    <property type="evidence" value="ECO:0007669"/>
    <property type="project" value="UniProtKB-SubCell"/>
</dbReference>
<comment type="subcellular location">
    <subcellularLocation>
        <location evidence="1">Periplasm</location>
    </subcellularLocation>
</comment>
<dbReference type="AlphaFoldDB" id="A0A346XWR4"/>
<evidence type="ECO:0000313" key="6">
    <source>
        <dbReference type="Proteomes" id="UP000264006"/>
    </source>
</evidence>
<evidence type="ECO:0000256" key="3">
    <source>
        <dbReference type="ARBA" id="ARBA00022729"/>
    </source>
</evidence>
<proteinExistence type="inferred from homology"/>
<gene>
    <name evidence="5" type="ORF">DVS28_a1976</name>
</gene>
<dbReference type="EMBL" id="CP031165">
    <property type="protein sequence ID" value="AXV06661.1"/>
    <property type="molecule type" value="Genomic_DNA"/>
</dbReference>
<comment type="similarity">
    <text evidence="2">Belongs to the bacterial solute-binding protein SsuA/TauA family.</text>
</comment>
<reference evidence="5 6" key="1">
    <citation type="submission" date="2018-09" db="EMBL/GenBank/DDBJ databases">
        <title>Complete genome sequence of Euzebya sp. DY32-46 isolated from seawater of Pacific Ocean.</title>
        <authorList>
            <person name="Xu L."/>
            <person name="Wu Y.-H."/>
            <person name="Xu X.-W."/>
        </authorList>
    </citation>
    <scope>NUCLEOTIDE SEQUENCE [LARGE SCALE GENOMIC DNA]</scope>
    <source>
        <strain evidence="5 6">DY32-46</strain>
    </source>
</reference>
<organism evidence="5 6">
    <name type="scientific">Euzebya pacifica</name>
    <dbReference type="NCBI Taxonomy" id="1608957"/>
    <lineage>
        <taxon>Bacteria</taxon>
        <taxon>Bacillati</taxon>
        <taxon>Actinomycetota</taxon>
        <taxon>Nitriliruptoria</taxon>
        <taxon>Euzebyales</taxon>
    </lineage>
</organism>
<feature type="domain" description="SsuA/THI5-like" evidence="4">
    <location>
        <begin position="19"/>
        <end position="223"/>
    </location>
</feature>
<keyword evidence="3" id="KW-0732">Signal</keyword>
<protein>
    <submittedName>
        <fullName evidence="5">Putative exported protein</fullName>
    </submittedName>
</protein>
<name>A0A346XWR4_9ACTN</name>
<dbReference type="KEGG" id="euz:DVS28_a1976"/>
<dbReference type="SUPFAM" id="SSF53850">
    <property type="entry name" value="Periplasmic binding protein-like II"/>
    <property type="match status" value="1"/>
</dbReference>
<accession>A0A346XWR4</accession>
<dbReference type="InterPro" id="IPR015168">
    <property type="entry name" value="SsuA/THI5"/>
</dbReference>
<dbReference type="PANTHER" id="PTHR30024">
    <property type="entry name" value="ALIPHATIC SULFONATES-BINDING PROTEIN-RELATED"/>
    <property type="match status" value="1"/>
</dbReference>
<evidence type="ECO:0000313" key="5">
    <source>
        <dbReference type="EMBL" id="AXV06661.1"/>
    </source>
</evidence>
<dbReference type="Pfam" id="PF09084">
    <property type="entry name" value="NMT1"/>
    <property type="match status" value="1"/>
</dbReference>
<evidence type="ECO:0000259" key="4">
    <source>
        <dbReference type="Pfam" id="PF09084"/>
    </source>
</evidence>